<evidence type="ECO:0000259" key="8">
    <source>
        <dbReference type="Pfam" id="PF07715"/>
    </source>
</evidence>
<evidence type="ECO:0000256" key="7">
    <source>
        <dbReference type="SAM" id="SignalP"/>
    </source>
</evidence>
<dbReference type="InterPro" id="IPR012910">
    <property type="entry name" value="Plug_dom"/>
</dbReference>
<keyword evidence="9" id="KW-0675">Receptor</keyword>
<dbReference type="Gene3D" id="2.60.40.1120">
    <property type="entry name" value="Carboxypeptidase-like, regulatory domain"/>
    <property type="match status" value="1"/>
</dbReference>
<dbReference type="InterPro" id="IPR008969">
    <property type="entry name" value="CarboxyPept-like_regulatory"/>
</dbReference>
<dbReference type="Proteomes" id="UP001595792">
    <property type="component" value="Unassembled WGS sequence"/>
</dbReference>
<keyword evidence="2" id="KW-0813">Transport</keyword>
<evidence type="ECO:0000313" key="10">
    <source>
        <dbReference type="Proteomes" id="UP001595792"/>
    </source>
</evidence>
<accession>A0ABV8NLY7</accession>
<dbReference type="Pfam" id="PF07715">
    <property type="entry name" value="Plug"/>
    <property type="match status" value="1"/>
</dbReference>
<evidence type="ECO:0000256" key="1">
    <source>
        <dbReference type="ARBA" id="ARBA00004571"/>
    </source>
</evidence>
<keyword evidence="10" id="KW-1185">Reference proteome</keyword>
<evidence type="ECO:0000256" key="5">
    <source>
        <dbReference type="ARBA" id="ARBA00023136"/>
    </source>
</evidence>
<dbReference type="InterPro" id="IPR039426">
    <property type="entry name" value="TonB-dep_rcpt-like"/>
</dbReference>
<protein>
    <submittedName>
        <fullName evidence="9">TonB-dependent receptor</fullName>
    </submittedName>
</protein>
<comment type="subcellular location">
    <subcellularLocation>
        <location evidence="1">Cell outer membrane</location>
        <topology evidence="1">Multi-pass membrane protein</topology>
    </subcellularLocation>
</comment>
<sequence length="753" mass="84218">MKRLISILALLIAAISGVAQEKFTGRITDSITSAPIVGATITLSPGKIITSSDETGSFFFKLVSGKKYSVVISAIGYDSRALTVSDFGSMINIVLNEKMSQLSEVVITPDVKNPNKFISETDIRFRGVSNSQEVLRLVPGLFISQHQGGGKAEQIFLRGFDNDHGRDIALYSDGMPINLVSHAHGQGYADSHFIIPETIDRTSYEKGVYNAEKGDLAVSGAVDYHTADVIDKSQFKVEVGQFDTYRIFGIVDLLGKKNSINENSWYAASEYRYSNSYFENPQHFKRFNFFSKLRNKLGEKNYLSISSSYLNSDWKASGQIPENAVNSGALDYFGAVDPNEGGATSRANLNIQLLSKTAGEDRIKNQLYYTYYKFDLHSNFSLFLTDTLNGDEIRQRESRNLVGYNGSYRHQGSIGSLKTTIEAGINFRLDATHNTQMEHTVNRYTTLGILKLGDITESSYSAYFAQTFHFSPKITMRAGVRYDRFFFLYKNKLSSDSTFEGVGAYRSKDRIISPKVNFYYTINDRSQIYLFLGKGFNSNDTRSVVASKGLPTLPAAYGIDLGTVLKPMRNFLLNAVLWYSYLQQEYVYGGDGGTIDFSGRSRRLGIDISARYQPISALYFDVDVNFANGRSLDSAPGENYIPLAPIWSSSGGMTCVLKSGLNGSVRFRYLSDRPADETYSLIARGYFINDLVLNYTKKRYEVGLTINNLLGVRWKESQFQEETRLRGGPIDNGITFTPGTKFSALLHLSYFFR</sequence>
<evidence type="ECO:0000256" key="6">
    <source>
        <dbReference type="ARBA" id="ARBA00023237"/>
    </source>
</evidence>
<keyword evidence="5" id="KW-0472">Membrane</keyword>
<dbReference type="Gene3D" id="2.40.170.20">
    <property type="entry name" value="TonB-dependent receptor, beta-barrel domain"/>
    <property type="match status" value="1"/>
</dbReference>
<dbReference type="PANTHER" id="PTHR30069:SF36">
    <property type="entry name" value="BLL6948 PROTEIN"/>
    <property type="match status" value="1"/>
</dbReference>
<feature type="domain" description="TonB-dependent receptor plug" evidence="8">
    <location>
        <begin position="117"/>
        <end position="221"/>
    </location>
</feature>
<keyword evidence="7" id="KW-0732">Signal</keyword>
<dbReference type="Pfam" id="PF13715">
    <property type="entry name" value="CarbopepD_reg_2"/>
    <property type="match status" value="1"/>
</dbReference>
<dbReference type="InterPro" id="IPR036942">
    <property type="entry name" value="Beta-barrel_TonB_sf"/>
</dbReference>
<dbReference type="SUPFAM" id="SSF49464">
    <property type="entry name" value="Carboxypeptidase regulatory domain-like"/>
    <property type="match status" value="1"/>
</dbReference>
<evidence type="ECO:0000256" key="2">
    <source>
        <dbReference type="ARBA" id="ARBA00022448"/>
    </source>
</evidence>
<dbReference type="PANTHER" id="PTHR30069">
    <property type="entry name" value="TONB-DEPENDENT OUTER MEMBRANE RECEPTOR"/>
    <property type="match status" value="1"/>
</dbReference>
<dbReference type="InterPro" id="IPR037066">
    <property type="entry name" value="Plug_dom_sf"/>
</dbReference>
<keyword evidence="3" id="KW-1134">Transmembrane beta strand</keyword>
<comment type="caution">
    <text evidence="9">The sequence shown here is derived from an EMBL/GenBank/DDBJ whole genome shotgun (WGS) entry which is preliminary data.</text>
</comment>
<gene>
    <name evidence="9" type="ORF">ACFOUY_08845</name>
</gene>
<evidence type="ECO:0000313" key="9">
    <source>
        <dbReference type="EMBL" id="MFC4196803.1"/>
    </source>
</evidence>
<keyword evidence="6" id="KW-0998">Cell outer membrane</keyword>
<reference evidence="10" key="1">
    <citation type="journal article" date="2019" name="Int. J. Syst. Evol. Microbiol.">
        <title>The Global Catalogue of Microorganisms (GCM) 10K type strain sequencing project: providing services to taxonomists for standard genome sequencing and annotation.</title>
        <authorList>
            <consortium name="The Broad Institute Genomics Platform"/>
            <consortium name="The Broad Institute Genome Sequencing Center for Infectious Disease"/>
            <person name="Wu L."/>
            <person name="Ma J."/>
        </authorList>
    </citation>
    <scope>NUCLEOTIDE SEQUENCE [LARGE SCALE GENOMIC DNA]</scope>
    <source>
        <strain evidence="10">CCM 8689</strain>
    </source>
</reference>
<feature type="signal peptide" evidence="7">
    <location>
        <begin position="1"/>
        <end position="21"/>
    </location>
</feature>
<feature type="chain" id="PRO_5046123998" evidence="7">
    <location>
        <begin position="22"/>
        <end position="753"/>
    </location>
</feature>
<evidence type="ECO:0000256" key="4">
    <source>
        <dbReference type="ARBA" id="ARBA00022692"/>
    </source>
</evidence>
<dbReference type="Gene3D" id="2.170.130.10">
    <property type="entry name" value="TonB-dependent receptor, plug domain"/>
    <property type="match status" value="1"/>
</dbReference>
<name>A0ABV8NLY7_9SPHI</name>
<evidence type="ECO:0000256" key="3">
    <source>
        <dbReference type="ARBA" id="ARBA00022452"/>
    </source>
</evidence>
<dbReference type="EMBL" id="JBHSBY010000038">
    <property type="protein sequence ID" value="MFC4196803.1"/>
    <property type="molecule type" value="Genomic_DNA"/>
</dbReference>
<dbReference type="RefSeq" id="WP_378960143.1">
    <property type="nucleotide sequence ID" value="NZ_JBHRXC010000016.1"/>
</dbReference>
<organism evidence="9 10">
    <name type="scientific">Pedobacter jamesrossensis</name>
    <dbReference type="NCBI Taxonomy" id="1908238"/>
    <lineage>
        <taxon>Bacteria</taxon>
        <taxon>Pseudomonadati</taxon>
        <taxon>Bacteroidota</taxon>
        <taxon>Sphingobacteriia</taxon>
        <taxon>Sphingobacteriales</taxon>
        <taxon>Sphingobacteriaceae</taxon>
        <taxon>Pedobacter</taxon>
    </lineage>
</organism>
<dbReference type="SUPFAM" id="SSF56935">
    <property type="entry name" value="Porins"/>
    <property type="match status" value="1"/>
</dbReference>
<proteinExistence type="predicted"/>
<keyword evidence="4" id="KW-0812">Transmembrane</keyword>